<dbReference type="SUPFAM" id="SSF52047">
    <property type="entry name" value="RNI-like"/>
    <property type="match status" value="1"/>
</dbReference>
<reference evidence="1" key="1">
    <citation type="submission" date="2014-11" db="EMBL/GenBank/DDBJ databases">
        <authorList>
            <person name="Otto D Thomas"/>
            <person name="Naeem Raeece"/>
        </authorList>
    </citation>
    <scope>NUCLEOTIDE SEQUENCE</scope>
</reference>
<evidence type="ECO:0000313" key="1">
    <source>
        <dbReference type="EMBL" id="CEM23607.1"/>
    </source>
</evidence>
<accession>A0A0G4G5N1</accession>
<sequence length="471" mass="53248">MAAVGKRAASLIAQYMAKHNPWIGRIHRDYCGWGLAFDKDAEHFAYCEFQDGYPYPEENHEKWKTEKEFVAWLESKTEKFFETQQNQPLTFEMLSECLSNLVKEDPEVLKTAKELPFSSPTELLLLGPEAEESASGSVCVMSPPMDFSDLEAQMVKDSDVSVILFGGQKPEKLQVNLVGCPLLSAGGASVLISSFGENLQGVRISQPQWTMEEVVSLCEEFPALKTFYLDSPRFDSVSKLSETLPPSVEDLRLSFELKEGEEKNSMSIEWDKLGSRLPNLKRLAFSYYVYSPSPETKKKETASFCGALRKFSQLETLGTENLPVSIDSLDIPKVFRTLGHTVGNLKEVYVYDECNQDGAKAKEGLLRDDDVIELAKGCSKLEVFSVQFSSCITEKGVEKLLELCPSVHTLLLDGADGLSKHVFSVLDKYVYRLKKVNVSSYWSNRIEKEDVKRFADRHPQLKVESRELWEW</sequence>
<protein>
    <submittedName>
        <fullName evidence="1">Uncharacterized protein</fullName>
    </submittedName>
</protein>
<gene>
    <name evidence="1" type="ORF">Cvel_20329</name>
</gene>
<dbReference type="VEuPathDB" id="CryptoDB:Cvel_20329"/>
<dbReference type="AlphaFoldDB" id="A0A0G4G5N1"/>
<organism evidence="1">
    <name type="scientific">Chromera velia CCMP2878</name>
    <dbReference type="NCBI Taxonomy" id="1169474"/>
    <lineage>
        <taxon>Eukaryota</taxon>
        <taxon>Sar</taxon>
        <taxon>Alveolata</taxon>
        <taxon>Colpodellida</taxon>
        <taxon>Chromeraceae</taxon>
        <taxon>Chromera</taxon>
    </lineage>
</organism>
<dbReference type="EMBL" id="CDMZ01000900">
    <property type="protein sequence ID" value="CEM23607.1"/>
    <property type="molecule type" value="Genomic_DNA"/>
</dbReference>
<name>A0A0G4G5N1_9ALVE</name>
<proteinExistence type="predicted"/>
<dbReference type="Gene3D" id="3.80.10.10">
    <property type="entry name" value="Ribonuclease Inhibitor"/>
    <property type="match status" value="1"/>
</dbReference>
<dbReference type="InterPro" id="IPR032675">
    <property type="entry name" value="LRR_dom_sf"/>
</dbReference>